<dbReference type="GO" id="GO:0000329">
    <property type="term" value="C:fungal-type vacuole membrane"/>
    <property type="evidence" value="ECO:0007669"/>
    <property type="project" value="TreeGrafter"/>
</dbReference>
<feature type="domain" description="Major facilitator superfamily (MFS) profile" evidence="8">
    <location>
        <begin position="68"/>
        <end position="555"/>
    </location>
</feature>
<feature type="transmembrane region" description="Helical" evidence="7">
    <location>
        <begin position="326"/>
        <end position="346"/>
    </location>
</feature>
<dbReference type="PROSITE" id="PS50850">
    <property type="entry name" value="MFS"/>
    <property type="match status" value="1"/>
</dbReference>
<dbReference type="AlphaFoldDB" id="A0AAI8Z550"/>
<dbReference type="PANTHER" id="PTHR23501:SF191">
    <property type="entry name" value="VACUOLAR BASIC AMINO ACID TRANSPORTER 4"/>
    <property type="match status" value="1"/>
</dbReference>
<comment type="subcellular location">
    <subcellularLocation>
        <location evidence="1">Endomembrane system</location>
        <topology evidence="1">Multi-pass membrane protein</topology>
    </subcellularLocation>
</comment>
<accession>A0AAI8Z550</accession>
<evidence type="ECO:0000256" key="3">
    <source>
        <dbReference type="ARBA" id="ARBA00022692"/>
    </source>
</evidence>
<feature type="transmembrane region" description="Helical" evidence="7">
    <location>
        <begin position="190"/>
        <end position="211"/>
    </location>
</feature>
<feature type="transmembrane region" description="Helical" evidence="7">
    <location>
        <begin position="531"/>
        <end position="550"/>
    </location>
</feature>
<keyword evidence="5 7" id="KW-0472">Membrane</keyword>
<evidence type="ECO:0000313" key="9">
    <source>
        <dbReference type="EMBL" id="CAK4032561.1"/>
    </source>
</evidence>
<evidence type="ECO:0000256" key="7">
    <source>
        <dbReference type="SAM" id="Phobius"/>
    </source>
</evidence>
<keyword evidence="2" id="KW-0813">Transport</keyword>
<feature type="transmembrane region" description="Helical" evidence="7">
    <location>
        <begin position="391"/>
        <end position="412"/>
    </location>
</feature>
<proteinExistence type="predicted"/>
<feature type="region of interest" description="Disordered" evidence="6">
    <location>
        <begin position="1"/>
        <end position="53"/>
    </location>
</feature>
<dbReference type="InterPro" id="IPR011701">
    <property type="entry name" value="MFS"/>
</dbReference>
<evidence type="ECO:0000256" key="1">
    <source>
        <dbReference type="ARBA" id="ARBA00004127"/>
    </source>
</evidence>
<dbReference type="Proteomes" id="UP001296104">
    <property type="component" value="Unassembled WGS sequence"/>
</dbReference>
<protein>
    <submittedName>
        <fullName evidence="9">Multidrug resistance fnx1</fullName>
    </submittedName>
</protein>
<evidence type="ECO:0000256" key="6">
    <source>
        <dbReference type="SAM" id="MobiDB-lite"/>
    </source>
</evidence>
<dbReference type="GO" id="GO:0015174">
    <property type="term" value="F:basic amino acid transmembrane transporter activity"/>
    <property type="evidence" value="ECO:0007669"/>
    <property type="project" value="TreeGrafter"/>
</dbReference>
<name>A0AAI8Z550_9PEZI</name>
<feature type="transmembrane region" description="Helical" evidence="7">
    <location>
        <begin position="460"/>
        <end position="482"/>
    </location>
</feature>
<feature type="transmembrane region" description="Helical" evidence="7">
    <location>
        <begin position="255"/>
        <end position="275"/>
    </location>
</feature>
<comment type="caution">
    <text evidence="9">The sequence shown here is derived from an EMBL/GenBank/DDBJ whole genome shotgun (WGS) entry which is preliminary data.</text>
</comment>
<dbReference type="Gene3D" id="1.20.1250.20">
    <property type="entry name" value="MFS general substrate transporter like domains"/>
    <property type="match status" value="1"/>
</dbReference>
<evidence type="ECO:0000256" key="2">
    <source>
        <dbReference type="ARBA" id="ARBA00022448"/>
    </source>
</evidence>
<feature type="transmembrane region" description="Helical" evidence="7">
    <location>
        <begin position="132"/>
        <end position="152"/>
    </location>
</feature>
<feature type="transmembrane region" description="Helical" evidence="7">
    <location>
        <begin position="158"/>
        <end position="178"/>
    </location>
</feature>
<feature type="transmembrane region" description="Helical" evidence="7">
    <location>
        <begin position="366"/>
        <end position="384"/>
    </location>
</feature>
<dbReference type="InterPro" id="IPR020846">
    <property type="entry name" value="MFS_dom"/>
</dbReference>
<organism evidence="9 10">
    <name type="scientific">Lecanosticta acicola</name>
    <dbReference type="NCBI Taxonomy" id="111012"/>
    <lineage>
        <taxon>Eukaryota</taxon>
        <taxon>Fungi</taxon>
        <taxon>Dikarya</taxon>
        <taxon>Ascomycota</taxon>
        <taxon>Pezizomycotina</taxon>
        <taxon>Dothideomycetes</taxon>
        <taxon>Dothideomycetidae</taxon>
        <taxon>Mycosphaerellales</taxon>
        <taxon>Mycosphaerellaceae</taxon>
        <taxon>Lecanosticta</taxon>
    </lineage>
</organism>
<dbReference type="EMBL" id="CAVMBE010000066">
    <property type="protein sequence ID" value="CAK4032561.1"/>
    <property type="molecule type" value="Genomic_DNA"/>
</dbReference>
<feature type="transmembrane region" description="Helical" evidence="7">
    <location>
        <begin position="223"/>
        <end position="243"/>
    </location>
</feature>
<evidence type="ECO:0000313" key="10">
    <source>
        <dbReference type="Proteomes" id="UP001296104"/>
    </source>
</evidence>
<evidence type="ECO:0000256" key="5">
    <source>
        <dbReference type="ARBA" id="ARBA00023136"/>
    </source>
</evidence>
<keyword evidence="3 7" id="KW-0812">Transmembrane</keyword>
<dbReference type="GO" id="GO:0012505">
    <property type="term" value="C:endomembrane system"/>
    <property type="evidence" value="ECO:0007669"/>
    <property type="project" value="UniProtKB-SubCell"/>
</dbReference>
<keyword evidence="4 7" id="KW-1133">Transmembrane helix</keyword>
<keyword evidence="10" id="KW-1185">Reference proteome</keyword>
<gene>
    <name evidence="9" type="ORF">LECACI_7A007719</name>
</gene>
<dbReference type="Pfam" id="PF07690">
    <property type="entry name" value="MFS_1"/>
    <property type="match status" value="1"/>
</dbReference>
<dbReference type="InterPro" id="IPR036259">
    <property type="entry name" value="MFS_trans_sf"/>
</dbReference>
<dbReference type="SUPFAM" id="SSF103473">
    <property type="entry name" value="MFS general substrate transporter"/>
    <property type="match status" value="1"/>
</dbReference>
<feature type="compositionally biased region" description="Polar residues" evidence="6">
    <location>
        <begin position="27"/>
        <end position="41"/>
    </location>
</feature>
<sequence>MARKKDPLQELPPEPVVDERSPLLANGSGNDNDQETLLTHQAEQERREYESGTVPLASEPTFQTLLATMSSLWVTTFFAALDTSVVATLSGPISSSFESGTSFSWIASGYLIANAACQPLSGKLTDIYGRRAGLVFAVTFFAAGTLTCGLAPTAGWMIAGRVIAGAGGGCINTVSVFIASDLIPLRRRGVWQGITNIVFGTGMALGGVYGGLINDRIGWRYCFYFQTPFIVAAGIISIIRVKVPLKKSDTAKIRRVDFLGALTLVAALVLLLLGLNSGGNIVPWNHPLVYVPIPISLVLFLVFIYIEDRVAPEPVIPVRLLAHQSVLAALLTNWFMTMSVFGLIYYGPVFFQVVRGVSATEAGTLFIPQAFGMASGSLVSGLFMRWTGKYYWWHVALQGLSVTASALILGFFRQGVPLALPFLFLLLGGFAYGSMLTVTLLALISAVDHKYQAVITSASYAFRSTGSTIGITIASAVFQNLLKKLLYERFGDLPDAADRIRRIRDSADIIRDLPASWKAGVIEAYVGALQGVWVVVLGFAIATAIVSVFIKQHKLYSSLDRK</sequence>
<dbReference type="PANTHER" id="PTHR23501">
    <property type="entry name" value="MAJOR FACILITATOR SUPERFAMILY"/>
    <property type="match status" value="1"/>
</dbReference>
<evidence type="ECO:0000259" key="8">
    <source>
        <dbReference type="PROSITE" id="PS50850"/>
    </source>
</evidence>
<evidence type="ECO:0000256" key="4">
    <source>
        <dbReference type="ARBA" id="ARBA00022989"/>
    </source>
</evidence>
<feature type="transmembrane region" description="Helical" evidence="7">
    <location>
        <begin position="287"/>
        <end position="306"/>
    </location>
</feature>
<reference evidence="9" key="1">
    <citation type="submission" date="2023-11" db="EMBL/GenBank/DDBJ databases">
        <authorList>
            <person name="Alioto T."/>
            <person name="Alioto T."/>
            <person name="Gomez Garrido J."/>
        </authorList>
    </citation>
    <scope>NUCLEOTIDE SEQUENCE</scope>
</reference>
<feature type="transmembrane region" description="Helical" evidence="7">
    <location>
        <begin position="418"/>
        <end position="448"/>
    </location>
</feature>